<dbReference type="InterPro" id="IPR048381">
    <property type="entry name" value="GDH_C"/>
</dbReference>
<keyword evidence="7" id="KW-1185">Reference proteome</keyword>
<name>M7MNZ5_9MICC</name>
<feature type="domain" description="NAD-glutamate dehydrogenase catalytic" evidence="1">
    <location>
        <begin position="728"/>
        <end position="1221"/>
    </location>
</feature>
<reference evidence="6 7" key="1">
    <citation type="journal article" date="2013" name="Genome Announc.">
        <title>Draft Genome Sequence of Arthrobacter gangotriensis Strain Lz1yT, Isolated from a Penguin Rookery Soil Sample Collected in Antarctica, near the Indian Station Dakshin Gangotri.</title>
        <authorList>
            <person name="Shivaji S."/>
            <person name="Ara S."/>
            <person name="Bandi S."/>
            <person name="Singh A."/>
            <person name="Kumar Pinnaka A."/>
        </authorList>
    </citation>
    <scope>NUCLEOTIDE SEQUENCE [LARGE SCALE GENOMIC DNA]</scope>
    <source>
        <strain evidence="6 7">Lz1y</strain>
    </source>
</reference>
<dbReference type="Pfam" id="PF05088">
    <property type="entry name" value="Bac_GDH_CD"/>
    <property type="match status" value="1"/>
</dbReference>
<dbReference type="eggNOG" id="COG2902">
    <property type="taxonomic scope" value="Bacteria"/>
</dbReference>
<dbReference type="InterPro" id="IPR046346">
    <property type="entry name" value="Aminoacid_DH-like_N_sf"/>
</dbReference>
<dbReference type="Pfam" id="PF21076">
    <property type="entry name" value="GDH_ACT2"/>
    <property type="match status" value="1"/>
</dbReference>
<dbReference type="GO" id="GO:0004069">
    <property type="term" value="F:L-aspartate:2-oxoglutarate aminotransferase activity"/>
    <property type="evidence" value="ECO:0007669"/>
    <property type="project" value="InterPro"/>
</dbReference>
<organism evidence="6 7">
    <name type="scientific">Paeniglutamicibacter gangotriensis Lz1y</name>
    <dbReference type="NCBI Taxonomy" id="1276920"/>
    <lineage>
        <taxon>Bacteria</taxon>
        <taxon>Bacillati</taxon>
        <taxon>Actinomycetota</taxon>
        <taxon>Actinomycetes</taxon>
        <taxon>Micrococcales</taxon>
        <taxon>Micrococcaceae</taxon>
        <taxon>Paeniglutamicibacter</taxon>
    </lineage>
</organism>
<feature type="domain" description="NAD-specific glutamate dehydrogenase C-terminal" evidence="2">
    <location>
        <begin position="1270"/>
        <end position="1606"/>
    </location>
</feature>
<dbReference type="Pfam" id="PF21073">
    <property type="entry name" value="GDH_HM1"/>
    <property type="match status" value="1"/>
</dbReference>
<dbReference type="STRING" id="1276920.ADIAG_02587"/>
<feature type="domain" description="NAD-glutamate dehydrogenase ACT3" evidence="5">
    <location>
        <begin position="555"/>
        <end position="623"/>
    </location>
</feature>
<dbReference type="Pfam" id="PF21074">
    <property type="entry name" value="GDH_C"/>
    <property type="match status" value="1"/>
</dbReference>
<dbReference type="SUPFAM" id="SSF53223">
    <property type="entry name" value="Aminoacid dehydrogenase-like, N-terminal domain"/>
    <property type="match status" value="1"/>
</dbReference>
<dbReference type="InterPro" id="IPR049062">
    <property type="entry name" value="NAD_Glu_DH_ACT2"/>
</dbReference>
<dbReference type="GO" id="GO:0006538">
    <property type="term" value="P:L-glutamate catabolic process"/>
    <property type="evidence" value="ECO:0007669"/>
    <property type="project" value="InterPro"/>
</dbReference>
<evidence type="ECO:0000313" key="6">
    <source>
        <dbReference type="EMBL" id="EMQ98077.1"/>
    </source>
</evidence>
<proteinExistence type="predicted"/>
<dbReference type="InterPro" id="IPR024727">
    <property type="entry name" value="NAD_Glu_DH_N_ACT1"/>
</dbReference>
<evidence type="ECO:0000259" key="5">
    <source>
        <dbReference type="Pfam" id="PF21077"/>
    </source>
</evidence>
<dbReference type="Proteomes" id="UP000012015">
    <property type="component" value="Unassembled WGS sequence"/>
</dbReference>
<dbReference type="InterPro" id="IPR007780">
    <property type="entry name" value="NAD_Glu_DH_bac"/>
</dbReference>
<evidence type="ECO:0000259" key="2">
    <source>
        <dbReference type="Pfam" id="PF21074"/>
    </source>
</evidence>
<evidence type="ECO:0000259" key="3">
    <source>
        <dbReference type="Pfam" id="PF21075"/>
    </source>
</evidence>
<dbReference type="InterPro" id="IPR028971">
    <property type="entry name" value="NAD-GDH_cat"/>
</dbReference>
<dbReference type="InterPro" id="IPR049064">
    <property type="entry name" value="NAD_Glu_DH_ACT3"/>
</dbReference>
<dbReference type="Pfam" id="PF21078">
    <property type="entry name" value="GDH_HM3"/>
    <property type="match status" value="1"/>
</dbReference>
<dbReference type="Gene3D" id="3.40.50.720">
    <property type="entry name" value="NAD(P)-binding Rossmann-like Domain"/>
    <property type="match status" value="1"/>
</dbReference>
<feature type="domain" description="NAD-glutamate dehydrogenase ACT2" evidence="4">
    <location>
        <begin position="405"/>
        <end position="494"/>
    </location>
</feature>
<dbReference type="SUPFAM" id="SSF51735">
    <property type="entry name" value="NAD(P)-binding Rossmann-fold domains"/>
    <property type="match status" value="1"/>
</dbReference>
<dbReference type="EC" id="1.4.1.2" evidence="6"/>
<protein>
    <submittedName>
        <fullName evidence="6">NAD-specific glutamate dehydrogenase</fullName>
        <ecNumber evidence="6">1.4.1.2</ecNumber>
    </submittedName>
</protein>
<gene>
    <name evidence="6" type="primary">gdhB</name>
    <name evidence="6" type="ORF">ADIAG_02587</name>
</gene>
<dbReference type="Pfam" id="PF21075">
    <property type="entry name" value="GDH_ACT1"/>
    <property type="match status" value="1"/>
</dbReference>
<dbReference type="PANTHER" id="PTHR43403">
    <property type="entry name" value="NAD-SPECIFIC GLUTAMATE DEHYDROGENASE"/>
    <property type="match status" value="1"/>
</dbReference>
<dbReference type="InterPro" id="IPR049058">
    <property type="entry name" value="NAD_Glu_DH_HM2"/>
</dbReference>
<dbReference type="Pfam" id="PF21077">
    <property type="entry name" value="GDH_ACT3"/>
    <property type="match status" value="1"/>
</dbReference>
<dbReference type="Pfam" id="PF21079">
    <property type="entry name" value="GDH_HM2"/>
    <property type="match status" value="1"/>
</dbReference>
<dbReference type="EMBL" id="AOCK01000007">
    <property type="protein sequence ID" value="EMQ98077.1"/>
    <property type="molecule type" value="Genomic_DNA"/>
</dbReference>
<dbReference type="InterPro" id="IPR049059">
    <property type="entry name" value="NAD_Glu_DH_HM1"/>
</dbReference>
<dbReference type="GO" id="GO:0004352">
    <property type="term" value="F:glutamate dehydrogenase (NAD+) activity"/>
    <property type="evidence" value="ECO:0007669"/>
    <property type="project" value="UniProtKB-EC"/>
</dbReference>
<accession>M7MNZ5</accession>
<comment type="caution">
    <text evidence="6">The sequence shown here is derived from an EMBL/GenBank/DDBJ whole genome shotgun (WGS) entry which is preliminary data.</text>
</comment>
<evidence type="ECO:0000259" key="4">
    <source>
        <dbReference type="Pfam" id="PF21076"/>
    </source>
</evidence>
<dbReference type="PANTHER" id="PTHR43403:SF1">
    <property type="entry name" value="NAD-SPECIFIC GLUTAMATE DEHYDROGENASE"/>
    <property type="match status" value="1"/>
</dbReference>
<evidence type="ECO:0000313" key="7">
    <source>
        <dbReference type="Proteomes" id="UP000012015"/>
    </source>
</evidence>
<dbReference type="PATRIC" id="fig|1276920.7.peg.2583"/>
<keyword evidence="6" id="KW-0560">Oxidoreductase</keyword>
<dbReference type="InterPro" id="IPR049056">
    <property type="entry name" value="NAD_Glu_DH_HM3"/>
</dbReference>
<dbReference type="PIRSF" id="PIRSF036761">
    <property type="entry name" value="GDH_Mll4104"/>
    <property type="match status" value="1"/>
</dbReference>
<dbReference type="InterPro" id="IPR036291">
    <property type="entry name" value="NAD(P)-bd_dom_sf"/>
</dbReference>
<evidence type="ECO:0000259" key="1">
    <source>
        <dbReference type="Pfam" id="PF05088"/>
    </source>
</evidence>
<sequence length="1611" mass="177852">MNSSESSMSESFIAETLTPELVGSYYGQLAKEDASAYSPAQLESRVGAHLAMGWKREAKTARVAVTRHAGVTMVYVVTDDMPFLVDSVTAEIVRQKIAINVVVHPTFVVGRDATDGHITALDTVSASSHLASGDTAAMPSISALVAENRDTSVESWISVELGGDPSDEEVSALIAGLERILKDVRAAVEDWVPMRNKAHEIADSLATVTGAEDIPDLDAAVDLLHWLDDGNFSFLGYREYDLITENNEDLLRIQPESGLGLMRNTVSTRGTQHLTKRGRAMARDKRALVITKANSRSTVHRGIYLDYVGVKRFDADGNVNGERRFIGLFASSVYTSSVRSVPVVREKVEAVLKLAGFAPDSHSGKDIVTILETYPRDELFQISVEDLTRTVLGILRLQERRRTSLFLRPDVYGRFMSAIVYLPRDRYTTGVRLRIENELTKAFNAESMDFETRMSESSLVRLFYRIRLQRHGLTPVVDRAALETRLVAAVRSWSEGISMAANELYGSEQGTALAAGWSEAFPAAYRVEFEVEDALADIERFGRYEEPGHLGPVVKFHVPEEDEDSEVNARMKLYVTAPLSLSKILPVLQNLGLEVIEERPFAVTPSRGEPRYLYDLGLKFPEGIDPLESEELLADAYSAVVTGLAESDAMNRLVLFESITWKQVALLRAYSRYLHQLGVSTSYAFISDTLVSNPEVTHGIIALFEGTFDPRLTAEESSAAIAAAHEVLTEALEKVPTLDADKLLRRYVNLIEATLRTNYYTDPAALAFKLLPGKITDAPFPRPKYEIWVCSPRVEGVHLRFGEVARGGLRWSDRREDFRTEVLGLVKAQMVKNAVIVPTGAKGGFYAKELPNPAVDRGAWMEEGKAAYRIFIRSLLEITDNLVADEHGEHVVPPTDVVRLDGDDTYLVVAADKGTAAFSDTANAISAERGHWLGDAFASGGSIGYDHKAMGITARGAWESVKRHFFEVGIDTQSQEFTAAGVGDMSGDVFGNGMMRTETLKLVAAFDHRDIFLDPSPDPASSFAERVRLFELPRSSWADYNQELISAGGGVYSRSLKSIPISAEVRQVLGLGATVSSMAPNELLKAILGAPVDLLYNGGIGTYVKAADESHAEVGDRANDAIRVDGAQIRARVIGEGGNLGMTQRGRIEAALHGVILNTDAIDNSAGVDCSDHEVNIKIFVDRMVKAGKLDPEERSEFLHSMTDEVARLVLKTNFDQNVLLLNDKQELTLMSAAHERLMDWLEEHADLSRDLEFLPSTVVLEERMAAGGSLTTPELAVLVAYAKIQLAGALADSDLPDDPYFASTLRNYFPVQLAERFGEELDNHPLRREIIATVIANDMVNIGGTTYTFRVMEETGATEAQVAKAFVALREIYAFDEQSAAINALPASFESKHWCRMHLDMRRLLDRATRWYVHHIDRNQTVADAVAVLAPTVHQLRPELGSLLRGADAERVATWKSEGMGWGLNDEIATRSAEQFEAFALLDIAAAATRSGIEARTLAEIYFVLYNRFEIDSLLERITSLPRDDRWKALARAALRDDLYSTVVDFTRDVVALTDDAQSDPAVRVQQWLETNAANLDRAQNMFAEVNRLGRDDMASLSVALRLLRSIVRR</sequence>
<feature type="domain" description="NAD-glutamate dehydrogenase N-terminal ACT1" evidence="3">
    <location>
        <begin position="22"/>
        <end position="175"/>
    </location>
</feature>